<keyword evidence="10" id="KW-1015">Disulfide bond</keyword>
<dbReference type="InterPro" id="IPR001304">
    <property type="entry name" value="C-type_lectin-like"/>
</dbReference>
<keyword evidence="9" id="KW-0472">Membrane</keyword>
<dbReference type="SMART" id="SM00181">
    <property type="entry name" value="EGF"/>
    <property type="match status" value="4"/>
</dbReference>
<dbReference type="GO" id="GO:0005509">
    <property type="term" value="F:calcium ion binding"/>
    <property type="evidence" value="ECO:0007669"/>
    <property type="project" value="InterPro"/>
</dbReference>
<keyword evidence="7" id="KW-0677">Repeat</keyword>
<evidence type="ECO:0000256" key="4">
    <source>
        <dbReference type="ARBA" id="ARBA00022692"/>
    </source>
</evidence>
<dbReference type="InterPro" id="IPR018097">
    <property type="entry name" value="EGF_Ca-bd_CS"/>
</dbReference>
<keyword evidence="3" id="KW-0597">Phosphoprotein</keyword>
<dbReference type="PANTHER" id="PTHR14789:SF8">
    <property type="entry name" value="C-TYPE LECTIN DOMAIN FAMILY 14 MEMBER A PRECURSOR-RELATED"/>
    <property type="match status" value="1"/>
</dbReference>
<dbReference type="InterPro" id="IPR049883">
    <property type="entry name" value="NOTCH1_EGF-like"/>
</dbReference>
<dbReference type="Pfam" id="PF12662">
    <property type="entry name" value="cEGF"/>
    <property type="match status" value="1"/>
</dbReference>
<feature type="domain" description="EGF-like" evidence="12">
    <location>
        <begin position="249"/>
        <end position="288"/>
    </location>
</feature>
<keyword evidence="2 11" id="KW-0245">EGF-like domain</keyword>
<evidence type="ECO:0000256" key="3">
    <source>
        <dbReference type="ARBA" id="ARBA00022553"/>
    </source>
</evidence>
<evidence type="ECO:0000256" key="9">
    <source>
        <dbReference type="ARBA" id="ARBA00023136"/>
    </source>
</evidence>
<dbReference type="PROSITE" id="PS50041">
    <property type="entry name" value="C_TYPE_LECTIN_2"/>
    <property type="match status" value="1"/>
</dbReference>
<dbReference type="PROSITE" id="PS00010">
    <property type="entry name" value="ASX_HYDROXYL"/>
    <property type="match status" value="1"/>
</dbReference>
<dbReference type="SUPFAM" id="SSF57196">
    <property type="entry name" value="EGF/Laminin"/>
    <property type="match status" value="1"/>
</dbReference>
<dbReference type="InterPro" id="IPR009030">
    <property type="entry name" value="Growth_fac_rcpt_cys_sf"/>
</dbReference>
<keyword evidence="5" id="KW-0732">Signal</keyword>
<evidence type="ECO:0000259" key="12">
    <source>
        <dbReference type="PROSITE" id="PS50026"/>
    </source>
</evidence>
<dbReference type="FunFam" id="2.10.25.10:FF:000119">
    <property type="entry name" value="vitamin K-dependent protein S"/>
    <property type="match status" value="1"/>
</dbReference>
<dbReference type="Pfam" id="PF07645">
    <property type="entry name" value="EGF_CA"/>
    <property type="match status" value="2"/>
</dbReference>
<evidence type="ECO:0000256" key="8">
    <source>
        <dbReference type="ARBA" id="ARBA00022989"/>
    </source>
</evidence>
<name>A0A8C2B809_CYPCA</name>
<dbReference type="Ensembl" id="ENSCCRT00015120460.1">
    <property type="protein sequence ID" value="ENSCCRP00015116762.1"/>
    <property type="gene ID" value="ENSCCRG00015046115.1"/>
</dbReference>
<accession>A0A8C2B809</accession>
<evidence type="ECO:0000256" key="2">
    <source>
        <dbReference type="ARBA" id="ARBA00022536"/>
    </source>
</evidence>
<dbReference type="GO" id="GO:0016020">
    <property type="term" value="C:membrane"/>
    <property type="evidence" value="ECO:0007669"/>
    <property type="project" value="UniProtKB-SubCell"/>
</dbReference>
<keyword evidence="6" id="KW-0430">Lectin</keyword>
<evidence type="ECO:0000259" key="13">
    <source>
        <dbReference type="PROSITE" id="PS50041"/>
    </source>
</evidence>
<dbReference type="PROSITE" id="PS50026">
    <property type="entry name" value="EGF_3"/>
    <property type="match status" value="1"/>
</dbReference>
<proteinExistence type="predicted"/>
<dbReference type="GO" id="GO:0030246">
    <property type="term" value="F:carbohydrate binding"/>
    <property type="evidence" value="ECO:0007669"/>
    <property type="project" value="UniProtKB-KW"/>
</dbReference>
<evidence type="ECO:0000256" key="1">
    <source>
        <dbReference type="ARBA" id="ARBA00004479"/>
    </source>
</evidence>
<feature type="domain" description="C-type lectin" evidence="13">
    <location>
        <begin position="1"/>
        <end position="110"/>
    </location>
</feature>
<keyword evidence="8" id="KW-1133">Transmembrane helix</keyword>
<dbReference type="InterPro" id="IPR000152">
    <property type="entry name" value="EGF-type_Asp/Asn_hydroxyl_site"/>
</dbReference>
<evidence type="ECO:0000256" key="5">
    <source>
        <dbReference type="ARBA" id="ARBA00022729"/>
    </source>
</evidence>
<dbReference type="InterPro" id="IPR001881">
    <property type="entry name" value="EGF-like_Ca-bd_dom"/>
</dbReference>
<dbReference type="InterPro" id="IPR051505">
    <property type="entry name" value="C-type_lectin_domain"/>
</dbReference>
<dbReference type="SMART" id="SM00179">
    <property type="entry name" value="EGF_CA"/>
    <property type="match status" value="4"/>
</dbReference>
<dbReference type="PROSITE" id="PS01187">
    <property type="entry name" value="EGF_CA"/>
    <property type="match status" value="1"/>
</dbReference>
<dbReference type="InterPro" id="IPR016187">
    <property type="entry name" value="CTDL_fold"/>
</dbReference>
<dbReference type="SUPFAM" id="SSF56436">
    <property type="entry name" value="C-type lectin-like"/>
    <property type="match status" value="1"/>
</dbReference>
<dbReference type="CDD" id="cd00054">
    <property type="entry name" value="EGF_CA"/>
    <property type="match status" value="1"/>
</dbReference>
<evidence type="ECO:0000313" key="14">
    <source>
        <dbReference type="Ensembl" id="ENSCCRP00015116762.1"/>
    </source>
</evidence>
<dbReference type="PANTHER" id="PTHR14789">
    <property type="entry name" value="CHONDROLECTIN VARIANT CHODLFDELTAE"/>
    <property type="match status" value="1"/>
</dbReference>
<evidence type="ECO:0000313" key="15">
    <source>
        <dbReference type="Proteomes" id="UP000694700"/>
    </source>
</evidence>
<comment type="subcellular location">
    <subcellularLocation>
        <location evidence="1">Membrane</location>
        <topology evidence="1">Single-pass type I membrane protein</topology>
    </subcellularLocation>
</comment>
<dbReference type="SUPFAM" id="SSF57184">
    <property type="entry name" value="Growth factor receptor domain"/>
    <property type="match status" value="1"/>
</dbReference>
<reference evidence="14" key="1">
    <citation type="submission" date="2025-08" db="UniProtKB">
        <authorList>
            <consortium name="Ensembl"/>
        </authorList>
    </citation>
    <scope>IDENTIFICATION</scope>
</reference>
<sequence>LTLHLEEKRFEKASEVCINNHYQLTIMAAICIKSAFLAAEEFNILNSKFWIGLALQKIHCTDFTEDLHSFRWTSEQTDSKYSNWKNKPFSTYDLMWSDGSCRDSAFYMCRFIFKGMCKPKVLEKPGDVKYKVRSYLNLAEIQCGGSEDAEYIFSVCDNKNCLFGWTNLKFFALNKTSTNNHLCFETAGAGVSCEYHEGYYLMDDKVSCALRNNCKNSPCKSKCIPTATGFSCACAEGFHLAEDSISCVDIDECQQRRPTCGVHRCHNTPGSYFCECNPSFRLVTGKCEDVNECNELICQQGCLNSQGSFSCYCHACYSSSLNDSGICVDIDECISRLCEDICVNTLGSLKCCCRENFIFGKNGISCVLDPTEKPQNSPSSDHREVFITKLNQLPVTFGLTTVHPPPLANAKTDSKPFLRYMHIHWSKL</sequence>
<comment type="caution">
    <text evidence="11">Lacks conserved residue(s) required for the propagation of feature annotation.</text>
</comment>
<dbReference type="Proteomes" id="UP000694700">
    <property type="component" value="Unplaced"/>
</dbReference>
<evidence type="ECO:0000256" key="7">
    <source>
        <dbReference type="ARBA" id="ARBA00022737"/>
    </source>
</evidence>
<dbReference type="InterPro" id="IPR000742">
    <property type="entry name" value="EGF"/>
</dbReference>
<dbReference type="Gene3D" id="2.10.25.10">
    <property type="entry name" value="Laminin"/>
    <property type="match status" value="4"/>
</dbReference>
<evidence type="ECO:0000256" key="11">
    <source>
        <dbReference type="PROSITE-ProRule" id="PRU00076"/>
    </source>
</evidence>
<dbReference type="InterPro" id="IPR026823">
    <property type="entry name" value="cEGF"/>
</dbReference>
<organism evidence="14 15">
    <name type="scientific">Cyprinus carpio</name>
    <name type="common">Common carp</name>
    <dbReference type="NCBI Taxonomy" id="7962"/>
    <lineage>
        <taxon>Eukaryota</taxon>
        <taxon>Metazoa</taxon>
        <taxon>Chordata</taxon>
        <taxon>Craniata</taxon>
        <taxon>Vertebrata</taxon>
        <taxon>Euteleostomi</taxon>
        <taxon>Actinopterygii</taxon>
        <taxon>Neopterygii</taxon>
        <taxon>Teleostei</taxon>
        <taxon>Ostariophysi</taxon>
        <taxon>Cypriniformes</taxon>
        <taxon>Cyprinidae</taxon>
        <taxon>Cyprininae</taxon>
        <taxon>Cyprinus</taxon>
    </lineage>
</organism>
<dbReference type="AlphaFoldDB" id="A0A8C2B809"/>
<keyword evidence="4" id="KW-0812">Transmembrane</keyword>
<protein>
    <submittedName>
        <fullName evidence="14">Uncharacterized protein</fullName>
    </submittedName>
</protein>
<evidence type="ECO:0000256" key="10">
    <source>
        <dbReference type="ARBA" id="ARBA00023157"/>
    </source>
</evidence>
<evidence type="ECO:0000256" key="6">
    <source>
        <dbReference type="ARBA" id="ARBA00022734"/>
    </source>
</evidence>